<reference evidence="1 2" key="1">
    <citation type="submission" date="2014-04" db="EMBL/GenBank/DDBJ databases">
        <authorList>
            <consortium name="DOE Joint Genome Institute"/>
            <person name="Kuo A."/>
            <person name="Tarkka M."/>
            <person name="Buscot F."/>
            <person name="Kohler A."/>
            <person name="Nagy L.G."/>
            <person name="Floudas D."/>
            <person name="Copeland A."/>
            <person name="Barry K.W."/>
            <person name="Cichocki N."/>
            <person name="Veneault-Fourrey C."/>
            <person name="LaButti K."/>
            <person name="Lindquist E.A."/>
            <person name="Lipzen A."/>
            <person name="Lundell T."/>
            <person name="Morin E."/>
            <person name="Murat C."/>
            <person name="Sun H."/>
            <person name="Tunlid A."/>
            <person name="Henrissat B."/>
            <person name="Grigoriev I.V."/>
            <person name="Hibbett D.S."/>
            <person name="Martin F."/>
            <person name="Nordberg H.P."/>
            <person name="Cantor M.N."/>
            <person name="Hua S.X."/>
        </authorList>
    </citation>
    <scope>NUCLEOTIDE SEQUENCE [LARGE SCALE GENOMIC DNA]</scope>
    <source>
        <strain evidence="1 2">F 1598</strain>
    </source>
</reference>
<accession>A0A0C3B626</accession>
<protein>
    <submittedName>
        <fullName evidence="1">Uncharacterized protein</fullName>
    </submittedName>
</protein>
<proteinExistence type="predicted"/>
<dbReference type="EMBL" id="KN832997">
    <property type="protein sequence ID" value="KIM81678.1"/>
    <property type="molecule type" value="Genomic_DNA"/>
</dbReference>
<sequence>MTQHNRDELSMFQAIIISHDSGRLQQLGFKFYKESNKPAALLCLDHIFVAPPQIQEATMQETISTLEMFYAYTRLSHDIAVHADPCNNGPVQKLFAFKVTREDVFSVHPGTFLYGEVADQQVLFF</sequence>
<dbReference type="Proteomes" id="UP000054166">
    <property type="component" value="Unassembled WGS sequence"/>
</dbReference>
<dbReference type="STRING" id="765440.A0A0C3B626"/>
<dbReference type="HOGENOM" id="CLU_1993482_0_0_1"/>
<evidence type="ECO:0000313" key="1">
    <source>
        <dbReference type="EMBL" id="KIM81678.1"/>
    </source>
</evidence>
<evidence type="ECO:0000313" key="2">
    <source>
        <dbReference type="Proteomes" id="UP000054166"/>
    </source>
</evidence>
<reference evidence="2" key="2">
    <citation type="submission" date="2015-01" db="EMBL/GenBank/DDBJ databases">
        <title>Evolutionary Origins and Diversification of the Mycorrhizal Mutualists.</title>
        <authorList>
            <consortium name="DOE Joint Genome Institute"/>
            <consortium name="Mycorrhizal Genomics Consortium"/>
            <person name="Kohler A."/>
            <person name="Kuo A."/>
            <person name="Nagy L.G."/>
            <person name="Floudas D."/>
            <person name="Copeland A."/>
            <person name="Barry K.W."/>
            <person name="Cichocki N."/>
            <person name="Veneault-Fourrey C."/>
            <person name="LaButti K."/>
            <person name="Lindquist E.A."/>
            <person name="Lipzen A."/>
            <person name="Lundell T."/>
            <person name="Morin E."/>
            <person name="Murat C."/>
            <person name="Riley R."/>
            <person name="Ohm R."/>
            <person name="Sun H."/>
            <person name="Tunlid A."/>
            <person name="Henrissat B."/>
            <person name="Grigoriev I.V."/>
            <person name="Hibbett D.S."/>
            <person name="Martin F."/>
        </authorList>
    </citation>
    <scope>NUCLEOTIDE SEQUENCE [LARGE SCALE GENOMIC DNA]</scope>
    <source>
        <strain evidence="2">F 1598</strain>
    </source>
</reference>
<dbReference type="InParanoid" id="A0A0C3B626"/>
<dbReference type="AlphaFoldDB" id="A0A0C3B626"/>
<gene>
    <name evidence="1" type="ORF">PILCRDRAFT_821024</name>
</gene>
<organism evidence="1 2">
    <name type="scientific">Piloderma croceum (strain F 1598)</name>
    <dbReference type="NCBI Taxonomy" id="765440"/>
    <lineage>
        <taxon>Eukaryota</taxon>
        <taxon>Fungi</taxon>
        <taxon>Dikarya</taxon>
        <taxon>Basidiomycota</taxon>
        <taxon>Agaricomycotina</taxon>
        <taxon>Agaricomycetes</taxon>
        <taxon>Agaricomycetidae</taxon>
        <taxon>Atheliales</taxon>
        <taxon>Atheliaceae</taxon>
        <taxon>Piloderma</taxon>
    </lineage>
</organism>
<dbReference type="OrthoDB" id="3156807at2759"/>
<name>A0A0C3B626_PILCF</name>
<keyword evidence="2" id="KW-1185">Reference proteome</keyword>